<comment type="caution">
    <text evidence="2">The sequence shown here is derived from an EMBL/GenBank/DDBJ whole genome shotgun (WGS) entry which is preliminary data.</text>
</comment>
<keyword evidence="1" id="KW-1133">Transmembrane helix</keyword>
<gene>
    <name evidence="2" type="ORF">UT78_C0001G0112</name>
</gene>
<evidence type="ECO:0000256" key="1">
    <source>
        <dbReference type="SAM" id="Phobius"/>
    </source>
</evidence>
<keyword evidence="1" id="KW-0472">Membrane</keyword>
<evidence type="ECO:0000313" key="3">
    <source>
        <dbReference type="Proteomes" id="UP000034301"/>
    </source>
</evidence>
<dbReference type="AlphaFoldDB" id="A0A0G0R2G4"/>
<name>A0A0G0R2G4_9BACT</name>
<keyword evidence="1" id="KW-0812">Transmembrane</keyword>
<accession>A0A0G0R2G4</accession>
<dbReference type="Proteomes" id="UP000034301">
    <property type="component" value="Unassembled WGS sequence"/>
</dbReference>
<evidence type="ECO:0000313" key="2">
    <source>
        <dbReference type="EMBL" id="KKR43926.1"/>
    </source>
</evidence>
<organism evidence="2 3">
    <name type="scientific">Candidatus Nomurabacteria bacterium GW2011_GWF2_40_12</name>
    <dbReference type="NCBI Taxonomy" id="1618776"/>
    <lineage>
        <taxon>Bacteria</taxon>
        <taxon>Candidatus Nomuraibacteriota</taxon>
    </lineage>
</organism>
<feature type="transmembrane region" description="Helical" evidence="1">
    <location>
        <begin position="6"/>
        <end position="23"/>
    </location>
</feature>
<protein>
    <submittedName>
        <fullName evidence="2">Uncharacterized protein</fullName>
    </submittedName>
</protein>
<dbReference type="EMBL" id="LBYC01000001">
    <property type="protein sequence ID" value="KKR43926.1"/>
    <property type="molecule type" value="Genomic_DNA"/>
</dbReference>
<sequence>MNFNKAKWIPMIVFVAAILFLVYSKIWEPIIFLSYSDLAGILTTLMFVYLTYETLRQTRQNEVLPYINAKFILASIIGEEFLKKYPGLVINEQVKRLIDDFKKEDHQKRDMLFILIENIGGVTAIDVQADVNYTKRMFGKDTNQTMSIPFGILKSEEVRLELMDHMESPGNEDYFEIKKIETQFNTVSRKYFSDGPTKNDSTKSFTHINEDRSVTVILKK</sequence>
<reference evidence="2 3" key="1">
    <citation type="journal article" date="2015" name="Nature">
        <title>rRNA introns, odd ribosomes, and small enigmatic genomes across a large radiation of phyla.</title>
        <authorList>
            <person name="Brown C.T."/>
            <person name="Hug L.A."/>
            <person name="Thomas B.C."/>
            <person name="Sharon I."/>
            <person name="Castelle C.J."/>
            <person name="Singh A."/>
            <person name="Wilkins M.J."/>
            <person name="Williams K.H."/>
            <person name="Banfield J.F."/>
        </authorList>
    </citation>
    <scope>NUCLEOTIDE SEQUENCE [LARGE SCALE GENOMIC DNA]</scope>
</reference>
<proteinExistence type="predicted"/>
<feature type="transmembrane region" description="Helical" evidence="1">
    <location>
        <begin position="30"/>
        <end position="52"/>
    </location>
</feature>